<dbReference type="AlphaFoldDB" id="I4ELI5"/>
<feature type="transmembrane region" description="Helical" evidence="1">
    <location>
        <begin position="89"/>
        <end position="108"/>
    </location>
</feature>
<sequence length="138" mass="15860">MDRLRRRNQRIQSWMQGHPWQYSILAGIWMGLVIGTTRYVLDHASIRETVIAGLIAGSLFALYWRIVIWPLMERRRKNPSSRQRRAWESALGAGVFAWLITWNILVFGVSTSDAITIVLSLVVGIVVALLVHHRLARE</sequence>
<evidence type="ECO:0000256" key="1">
    <source>
        <dbReference type="SAM" id="Phobius"/>
    </source>
</evidence>
<dbReference type="Proteomes" id="UP000004221">
    <property type="component" value="Unassembled WGS sequence"/>
</dbReference>
<proteinExistence type="predicted"/>
<evidence type="ECO:0000313" key="3">
    <source>
        <dbReference type="Proteomes" id="UP000004221"/>
    </source>
</evidence>
<dbReference type="RefSeq" id="WP_008480531.1">
    <property type="nucleotide sequence ID" value="NZ_CAGS01000461.1"/>
</dbReference>
<evidence type="ECO:0008006" key="4">
    <source>
        <dbReference type="Google" id="ProtNLM"/>
    </source>
</evidence>
<keyword evidence="3" id="KW-1185">Reference proteome</keyword>
<keyword evidence="1" id="KW-0812">Transmembrane</keyword>
<comment type="caution">
    <text evidence="2">The sequence shown here is derived from an EMBL/GenBank/DDBJ whole genome shotgun (WGS) entry which is preliminary data.</text>
</comment>
<dbReference type="EMBL" id="CAGS01000461">
    <property type="protein sequence ID" value="CCF85547.1"/>
    <property type="molecule type" value="Genomic_DNA"/>
</dbReference>
<keyword evidence="1" id="KW-0472">Membrane</keyword>
<organism evidence="2 3">
    <name type="scientific">Nitrolancea hollandica Lb</name>
    <dbReference type="NCBI Taxonomy" id="1129897"/>
    <lineage>
        <taxon>Bacteria</taxon>
        <taxon>Pseudomonadati</taxon>
        <taxon>Thermomicrobiota</taxon>
        <taxon>Thermomicrobia</taxon>
        <taxon>Sphaerobacterales</taxon>
        <taxon>Sphaerobacterineae</taxon>
        <taxon>Sphaerobacteraceae</taxon>
        <taxon>Nitrolancea</taxon>
    </lineage>
</organism>
<gene>
    <name evidence="2" type="ORF">NITHO_5130008</name>
</gene>
<keyword evidence="1" id="KW-1133">Transmembrane helix</keyword>
<name>I4ELI5_9BACT</name>
<protein>
    <recommendedName>
        <fullName evidence="4">Transmembrane protein</fullName>
    </recommendedName>
</protein>
<accession>I4ELI5</accession>
<feature type="transmembrane region" description="Helical" evidence="1">
    <location>
        <begin position="46"/>
        <end position="68"/>
    </location>
</feature>
<feature type="transmembrane region" description="Helical" evidence="1">
    <location>
        <begin position="114"/>
        <end position="132"/>
    </location>
</feature>
<evidence type="ECO:0000313" key="2">
    <source>
        <dbReference type="EMBL" id="CCF85547.1"/>
    </source>
</evidence>
<feature type="transmembrane region" description="Helical" evidence="1">
    <location>
        <begin position="20"/>
        <end position="40"/>
    </location>
</feature>
<reference evidence="2 3" key="1">
    <citation type="journal article" date="2012" name="ISME J.">
        <title>Nitrification expanded: discovery, physiology and genomics of a nitrite-oxidizing bacterium from the phylum Chloroflexi.</title>
        <authorList>
            <person name="Sorokin D.Y."/>
            <person name="Lucker S."/>
            <person name="Vejmelkova D."/>
            <person name="Kostrikina N.A."/>
            <person name="Kleerebezem R."/>
            <person name="Rijpstra W.I."/>
            <person name="Damste J.S."/>
            <person name="Le Paslier D."/>
            <person name="Muyzer G."/>
            <person name="Wagner M."/>
            <person name="van Loosdrecht M.C."/>
            <person name="Daims H."/>
        </authorList>
    </citation>
    <scope>NUCLEOTIDE SEQUENCE [LARGE SCALE GENOMIC DNA]</scope>
    <source>
        <strain evidence="3">none</strain>
    </source>
</reference>